<dbReference type="EMBL" id="EQ974017">
    <property type="protein sequence ID" value="EEF35564.1"/>
    <property type="molecule type" value="Genomic_DNA"/>
</dbReference>
<gene>
    <name evidence="1" type="ORF">RCOM_0686170</name>
</gene>
<dbReference type="AlphaFoldDB" id="B9SLG0"/>
<reference evidence="2" key="1">
    <citation type="journal article" date="2010" name="Nat. Biotechnol.">
        <title>Draft genome sequence of the oilseed species Ricinus communis.</title>
        <authorList>
            <person name="Chan A.P."/>
            <person name="Crabtree J."/>
            <person name="Zhao Q."/>
            <person name="Lorenzi H."/>
            <person name="Orvis J."/>
            <person name="Puiu D."/>
            <person name="Melake-Berhan A."/>
            <person name="Jones K.M."/>
            <person name="Redman J."/>
            <person name="Chen G."/>
            <person name="Cahoon E.B."/>
            <person name="Gedil M."/>
            <person name="Stanke M."/>
            <person name="Haas B.J."/>
            <person name="Wortman J.R."/>
            <person name="Fraser-Liggett C.M."/>
            <person name="Ravel J."/>
            <person name="Rabinowicz P.D."/>
        </authorList>
    </citation>
    <scope>NUCLEOTIDE SEQUENCE [LARGE SCALE GENOMIC DNA]</scope>
    <source>
        <strain evidence="2">cv. Hale</strain>
    </source>
</reference>
<sequence>MGQEINATSLENRPGIFLIGSSSIGKRTLLSQVSEYGITETEGRCLLGSEEPAWEIKRLCTEWCSEHNIE</sequence>
<evidence type="ECO:0000313" key="1">
    <source>
        <dbReference type="EMBL" id="EEF35564.1"/>
    </source>
</evidence>
<dbReference type="InParanoid" id="B9SLG0"/>
<organism evidence="1 2">
    <name type="scientific">Ricinus communis</name>
    <name type="common">Castor bean</name>
    <dbReference type="NCBI Taxonomy" id="3988"/>
    <lineage>
        <taxon>Eukaryota</taxon>
        <taxon>Viridiplantae</taxon>
        <taxon>Streptophyta</taxon>
        <taxon>Embryophyta</taxon>
        <taxon>Tracheophyta</taxon>
        <taxon>Spermatophyta</taxon>
        <taxon>Magnoliopsida</taxon>
        <taxon>eudicotyledons</taxon>
        <taxon>Gunneridae</taxon>
        <taxon>Pentapetalae</taxon>
        <taxon>rosids</taxon>
        <taxon>fabids</taxon>
        <taxon>Malpighiales</taxon>
        <taxon>Euphorbiaceae</taxon>
        <taxon>Acalyphoideae</taxon>
        <taxon>Acalypheae</taxon>
        <taxon>Ricinus</taxon>
    </lineage>
</organism>
<dbReference type="Proteomes" id="UP000008311">
    <property type="component" value="Unassembled WGS sequence"/>
</dbReference>
<name>B9SLG0_RICCO</name>
<accession>B9SLG0</accession>
<keyword evidence="2" id="KW-1185">Reference proteome</keyword>
<evidence type="ECO:0000313" key="2">
    <source>
        <dbReference type="Proteomes" id="UP000008311"/>
    </source>
</evidence>
<protein>
    <submittedName>
        <fullName evidence="1">Uncharacterized protein</fullName>
    </submittedName>
</protein>
<proteinExistence type="predicted"/>